<evidence type="ECO:0000313" key="5">
    <source>
        <dbReference type="Proteomes" id="UP000346198"/>
    </source>
</evidence>
<feature type="domain" description="Glycosyl-hydrolase family 116 N-terminal" evidence="3">
    <location>
        <begin position="81"/>
        <end position="385"/>
    </location>
</feature>
<accession>A0A6C2UHQ5</accession>
<dbReference type="GO" id="GO:0005975">
    <property type="term" value="P:carbohydrate metabolic process"/>
    <property type="evidence" value="ECO:0007669"/>
    <property type="project" value="InterPro"/>
</dbReference>
<dbReference type="SUPFAM" id="SSF48208">
    <property type="entry name" value="Six-hairpin glycosidases"/>
    <property type="match status" value="1"/>
</dbReference>
<keyword evidence="1" id="KW-0732">Signal</keyword>
<dbReference type="PANTHER" id="PTHR12654">
    <property type="entry name" value="BILE ACID BETA-GLUCOSIDASE-RELATED"/>
    <property type="match status" value="1"/>
</dbReference>
<feature type="signal peptide" evidence="1">
    <location>
        <begin position="1"/>
        <end position="26"/>
    </location>
</feature>
<evidence type="ECO:0000259" key="2">
    <source>
        <dbReference type="Pfam" id="PF04685"/>
    </source>
</evidence>
<feature type="chain" id="PRO_5025451102" description="Glycosyl-hydrolase family 116 catalytic region domain-containing protein" evidence="1">
    <location>
        <begin position="27"/>
        <end position="901"/>
    </location>
</feature>
<organism evidence="4 5">
    <name type="scientific">Pontiella sulfatireligans</name>
    <dbReference type="NCBI Taxonomy" id="2750658"/>
    <lineage>
        <taxon>Bacteria</taxon>
        <taxon>Pseudomonadati</taxon>
        <taxon>Kiritimatiellota</taxon>
        <taxon>Kiritimatiellia</taxon>
        <taxon>Kiritimatiellales</taxon>
        <taxon>Pontiellaceae</taxon>
        <taxon>Pontiella</taxon>
    </lineage>
</organism>
<evidence type="ECO:0000259" key="3">
    <source>
        <dbReference type="Pfam" id="PF12215"/>
    </source>
</evidence>
<dbReference type="Proteomes" id="UP000346198">
    <property type="component" value="Unassembled WGS sequence"/>
</dbReference>
<dbReference type="InterPro" id="IPR006775">
    <property type="entry name" value="GH116_catalytic"/>
</dbReference>
<dbReference type="GO" id="GO:0008422">
    <property type="term" value="F:beta-glucosidase activity"/>
    <property type="evidence" value="ECO:0007669"/>
    <property type="project" value="TreeGrafter"/>
</dbReference>
<dbReference type="Pfam" id="PF12215">
    <property type="entry name" value="Glyco_hydr_116N"/>
    <property type="match status" value="1"/>
</dbReference>
<gene>
    <name evidence="4" type="ORF">SCARR_00799</name>
</gene>
<evidence type="ECO:0000256" key="1">
    <source>
        <dbReference type="SAM" id="SignalP"/>
    </source>
</evidence>
<proteinExistence type="predicted"/>
<dbReference type="PANTHER" id="PTHR12654:SF4">
    <property type="entry name" value="PB1 DOMAIN-CONTAINING PROTEIN"/>
    <property type="match status" value="1"/>
</dbReference>
<dbReference type="InterPro" id="IPR024462">
    <property type="entry name" value="GH116_N"/>
</dbReference>
<protein>
    <recommendedName>
        <fullName evidence="6">Glycosyl-hydrolase family 116 catalytic region domain-containing protein</fullName>
    </recommendedName>
</protein>
<dbReference type="RefSeq" id="WP_136060201.1">
    <property type="nucleotide sequence ID" value="NZ_CAAHFH010000001.1"/>
</dbReference>
<dbReference type="InterPro" id="IPR012341">
    <property type="entry name" value="6hp_glycosidase-like_sf"/>
</dbReference>
<dbReference type="Pfam" id="PF04685">
    <property type="entry name" value="DUF608"/>
    <property type="match status" value="1"/>
</dbReference>
<dbReference type="Gene3D" id="1.50.10.10">
    <property type="match status" value="1"/>
</dbReference>
<evidence type="ECO:0008006" key="6">
    <source>
        <dbReference type="Google" id="ProtNLM"/>
    </source>
</evidence>
<dbReference type="EMBL" id="CAAHFH010000001">
    <property type="protein sequence ID" value="VGO18746.1"/>
    <property type="molecule type" value="Genomic_DNA"/>
</dbReference>
<dbReference type="InterPro" id="IPR008928">
    <property type="entry name" value="6-hairpin_glycosidase_sf"/>
</dbReference>
<sequence>MNTKNCLNAILSLACCLSVVANVSLASGLDRDEIMKQLQLDSEGKSAVQKNFPSSFPEALTARGEPIVYTRENSENFEYIGMPIGGIGAGQLYLGGDGQLWFWDIYGLNYRKGQLKGSEAYEKPYKRSEIGIKGNYMPEQGFSISTKSNGKCETKKLNRDGMQDIEFLGQYPIGEVSYRDPDMPVEVKLEAFSPFIPLDLDNSVLPATVMSFTVRNISDQQVEAMVSGWLQNTILASAKKAKKFKGQGKRKNTVVSLPEGGLRIDYSAELSGGEEAVKELTNYGTMSLALLGDGVTAEKTEAELNLTDKTPLMGQLDKAITLAPGESKTATFILTWHFPVSRALYTEGRRMVSGEDYLQWSTRYYAKLFPDAFAVSDYLIEHFDRLASATRLWRDTWYDSTLPYWFLDRTFLNTSILASSTSHVLNDKMFYGTEGGNQGPGTVHHVWGYVQAMGRLFPDLEKSLREQVDFLPIEEGGAYKQSGVVCYRWFCDKTERELAVDGQSGLILRTYLAHQMSKDDAWLKKVYPGMKKVMEGLTRLRDADHDGILTGEQPNTLDGIWFGKVTWLSLHYTTALRAAAEMADEVGDHEYAAFCRATADKGRLYIEENLFNGEYFIHEGNPDEPKSPGTYTGLEYSQLFGQSWAYQVGLGEVIDPAKAKTALESMWRYNFSTDVGPYRETHTGGRWFAMPGEGGLIACTWPRGGSEVLKRGKKHFADYNNECQNGYEYAATSLMMWHDMPYHSLAHIWYMHNDRYHGSKRNPWCEVEWGIHYARSMASYGHFTAVGGFEYHGPKGHLGFAPKITPEHFKSAFTAAEGWGSFEQTRTGDAQTEIIQMVFGTLQLRTLSFEMAEGHEAKKVSMKLAGKSVEGRLSQVGQRVAIELKTPITIEAGTSLNIELR</sequence>
<name>A0A6C2UHQ5_9BACT</name>
<keyword evidence="5" id="KW-1185">Reference proteome</keyword>
<dbReference type="AlphaFoldDB" id="A0A6C2UHQ5"/>
<feature type="domain" description="Glycosyl-hydrolase family 116 catalytic region" evidence="2">
    <location>
        <begin position="501"/>
        <end position="778"/>
    </location>
</feature>
<evidence type="ECO:0000313" key="4">
    <source>
        <dbReference type="EMBL" id="VGO18746.1"/>
    </source>
</evidence>
<reference evidence="4 5" key="1">
    <citation type="submission" date="2019-04" db="EMBL/GenBank/DDBJ databases">
        <authorList>
            <person name="Van Vliet M D."/>
        </authorList>
    </citation>
    <scope>NUCLEOTIDE SEQUENCE [LARGE SCALE GENOMIC DNA]</scope>
    <source>
        <strain evidence="4 5">F21</strain>
    </source>
</reference>
<dbReference type="PROSITE" id="PS51257">
    <property type="entry name" value="PROKAR_LIPOPROTEIN"/>
    <property type="match status" value="1"/>
</dbReference>
<dbReference type="InterPro" id="IPR052566">
    <property type="entry name" value="Non-lysos_glucosylceramidase"/>
</dbReference>